<accession>A0A5C3Q224</accession>
<dbReference type="AlphaFoldDB" id="A0A5C3Q224"/>
<dbReference type="Proteomes" id="UP000308197">
    <property type="component" value="Unassembled WGS sequence"/>
</dbReference>
<evidence type="ECO:0000313" key="1">
    <source>
        <dbReference type="EMBL" id="TFK94238.1"/>
    </source>
</evidence>
<dbReference type="EMBL" id="ML210971">
    <property type="protein sequence ID" value="TFK94238.1"/>
    <property type="molecule type" value="Genomic_DNA"/>
</dbReference>
<keyword evidence="2" id="KW-1185">Reference proteome</keyword>
<gene>
    <name evidence="1" type="ORF">K466DRAFT_580194</name>
</gene>
<dbReference type="InParanoid" id="A0A5C3Q224"/>
<sequence>MTTIALHAHRATLVQRPFFPLLNAFARLCTAFPSSPRSIMTSFWPAVEPSSSMTTQVLKPSSSAFSTSLSEVLLPLERVVSSLSYMYGEPYKRRQGGRNVPWDNHPFHVPSSDVHMFDNVEAFEVTGSQGPAGRKAWLYAGVGLMCCACSRCWQMLFCDRCSGWHQRPSPLR</sequence>
<protein>
    <submittedName>
        <fullName evidence="1">Uncharacterized protein</fullName>
    </submittedName>
</protein>
<organism evidence="1 2">
    <name type="scientific">Polyporus arcularius HHB13444</name>
    <dbReference type="NCBI Taxonomy" id="1314778"/>
    <lineage>
        <taxon>Eukaryota</taxon>
        <taxon>Fungi</taxon>
        <taxon>Dikarya</taxon>
        <taxon>Basidiomycota</taxon>
        <taxon>Agaricomycotina</taxon>
        <taxon>Agaricomycetes</taxon>
        <taxon>Polyporales</taxon>
        <taxon>Polyporaceae</taxon>
        <taxon>Polyporus</taxon>
    </lineage>
</organism>
<proteinExistence type="predicted"/>
<name>A0A5C3Q224_9APHY</name>
<evidence type="ECO:0000313" key="2">
    <source>
        <dbReference type="Proteomes" id="UP000308197"/>
    </source>
</evidence>
<reference evidence="1 2" key="1">
    <citation type="journal article" date="2019" name="Nat. Ecol. Evol.">
        <title>Megaphylogeny resolves global patterns of mushroom evolution.</title>
        <authorList>
            <person name="Varga T."/>
            <person name="Krizsan K."/>
            <person name="Foldi C."/>
            <person name="Dima B."/>
            <person name="Sanchez-Garcia M."/>
            <person name="Sanchez-Ramirez S."/>
            <person name="Szollosi G.J."/>
            <person name="Szarkandi J.G."/>
            <person name="Papp V."/>
            <person name="Albert L."/>
            <person name="Andreopoulos W."/>
            <person name="Angelini C."/>
            <person name="Antonin V."/>
            <person name="Barry K.W."/>
            <person name="Bougher N.L."/>
            <person name="Buchanan P."/>
            <person name="Buyck B."/>
            <person name="Bense V."/>
            <person name="Catcheside P."/>
            <person name="Chovatia M."/>
            <person name="Cooper J."/>
            <person name="Damon W."/>
            <person name="Desjardin D."/>
            <person name="Finy P."/>
            <person name="Geml J."/>
            <person name="Haridas S."/>
            <person name="Hughes K."/>
            <person name="Justo A."/>
            <person name="Karasinski D."/>
            <person name="Kautmanova I."/>
            <person name="Kiss B."/>
            <person name="Kocsube S."/>
            <person name="Kotiranta H."/>
            <person name="LaButti K.M."/>
            <person name="Lechner B.E."/>
            <person name="Liimatainen K."/>
            <person name="Lipzen A."/>
            <person name="Lukacs Z."/>
            <person name="Mihaltcheva S."/>
            <person name="Morgado L.N."/>
            <person name="Niskanen T."/>
            <person name="Noordeloos M.E."/>
            <person name="Ohm R.A."/>
            <person name="Ortiz-Santana B."/>
            <person name="Ovrebo C."/>
            <person name="Racz N."/>
            <person name="Riley R."/>
            <person name="Savchenko A."/>
            <person name="Shiryaev A."/>
            <person name="Soop K."/>
            <person name="Spirin V."/>
            <person name="Szebenyi C."/>
            <person name="Tomsovsky M."/>
            <person name="Tulloss R.E."/>
            <person name="Uehling J."/>
            <person name="Grigoriev I.V."/>
            <person name="Vagvolgyi C."/>
            <person name="Papp T."/>
            <person name="Martin F.M."/>
            <person name="Miettinen O."/>
            <person name="Hibbett D.S."/>
            <person name="Nagy L.G."/>
        </authorList>
    </citation>
    <scope>NUCLEOTIDE SEQUENCE [LARGE SCALE GENOMIC DNA]</scope>
    <source>
        <strain evidence="1 2">HHB13444</strain>
    </source>
</reference>